<dbReference type="InterPro" id="IPR006860">
    <property type="entry name" value="FecR"/>
</dbReference>
<evidence type="ECO:0000259" key="2">
    <source>
        <dbReference type="Pfam" id="PF04773"/>
    </source>
</evidence>
<organism evidence="4 5">
    <name type="scientific">Niastella soli</name>
    <dbReference type="NCBI Taxonomy" id="2821487"/>
    <lineage>
        <taxon>Bacteria</taxon>
        <taxon>Pseudomonadati</taxon>
        <taxon>Bacteroidota</taxon>
        <taxon>Chitinophagia</taxon>
        <taxon>Chitinophagales</taxon>
        <taxon>Chitinophagaceae</taxon>
        <taxon>Niastella</taxon>
    </lineage>
</organism>
<accession>A0ABS3YVC2</accession>
<dbReference type="InterPro" id="IPR012373">
    <property type="entry name" value="Ferrdict_sens_TM"/>
</dbReference>
<keyword evidence="1" id="KW-0472">Membrane</keyword>
<keyword evidence="1" id="KW-1133">Transmembrane helix</keyword>
<protein>
    <submittedName>
        <fullName evidence="4">FecR family protein</fullName>
    </submittedName>
</protein>
<dbReference type="PANTHER" id="PTHR30273">
    <property type="entry name" value="PERIPLASMIC SIGNAL SENSOR AND SIGMA FACTOR ACTIVATOR FECR-RELATED"/>
    <property type="match status" value="1"/>
</dbReference>
<evidence type="ECO:0000259" key="3">
    <source>
        <dbReference type="Pfam" id="PF16344"/>
    </source>
</evidence>
<dbReference type="RefSeq" id="WP_209139917.1">
    <property type="nucleotide sequence ID" value="NZ_JAGHKO010000004.1"/>
</dbReference>
<keyword evidence="5" id="KW-1185">Reference proteome</keyword>
<feature type="domain" description="Protein FecR C-terminal" evidence="3">
    <location>
        <begin position="304"/>
        <end position="370"/>
    </location>
</feature>
<proteinExistence type="predicted"/>
<feature type="domain" description="FecR protein" evidence="2">
    <location>
        <begin position="142"/>
        <end position="232"/>
    </location>
</feature>
<dbReference type="Pfam" id="PF16344">
    <property type="entry name" value="FecR_C"/>
    <property type="match status" value="1"/>
</dbReference>
<dbReference type="PIRSF" id="PIRSF018266">
    <property type="entry name" value="FecR"/>
    <property type="match status" value="1"/>
</dbReference>
<dbReference type="Gene3D" id="2.60.120.1440">
    <property type="match status" value="1"/>
</dbReference>
<reference evidence="4 5" key="1">
    <citation type="submission" date="2021-03" db="EMBL/GenBank/DDBJ databases">
        <title>Assistant Professor.</title>
        <authorList>
            <person name="Huq M.A."/>
        </authorList>
    </citation>
    <scope>NUCLEOTIDE SEQUENCE [LARGE SCALE GENOMIC DNA]</scope>
    <source>
        <strain evidence="4 5">MAH-29</strain>
    </source>
</reference>
<dbReference type="Pfam" id="PF04773">
    <property type="entry name" value="FecR"/>
    <property type="match status" value="1"/>
</dbReference>
<name>A0ABS3YVC2_9BACT</name>
<dbReference type="Gene3D" id="3.55.50.30">
    <property type="match status" value="1"/>
</dbReference>
<keyword evidence="1" id="KW-0812">Transmembrane</keyword>
<dbReference type="EMBL" id="JAGHKO010000004">
    <property type="protein sequence ID" value="MBO9201860.1"/>
    <property type="molecule type" value="Genomic_DNA"/>
</dbReference>
<gene>
    <name evidence="4" type="ORF">J7I42_16370</name>
</gene>
<evidence type="ECO:0000313" key="5">
    <source>
        <dbReference type="Proteomes" id="UP000677244"/>
    </source>
</evidence>
<dbReference type="PANTHER" id="PTHR30273:SF2">
    <property type="entry name" value="PROTEIN FECR"/>
    <property type="match status" value="1"/>
</dbReference>
<feature type="transmembrane region" description="Helical" evidence="1">
    <location>
        <begin position="94"/>
        <end position="113"/>
    </location>
</feature>
<evidence type="ECO:0000313" key="4">
    <source>
        <dbReference type="EMBL" id="MBO9201860.1"/>
    </source>
</evidence>
<dbReference type="Proteomes" id="UP000677244">
    <property type="component" value="Unassembled WGS sequence"/>
</dbReference>
<dbReference type="InterPro" id="IPR032508">
    <property type="entry name" value="FecR_C"/>
</dbReference>
<evidence type="ECO:0000256" key="1">
    <source>
        <dbReference type="SAM" id="Phobius"/>
    </source>
</evidence>
<sequence>MERNNEINELIARLLINDLNEEEHALVVAWINASEENQRYFINIKNAWQLTAVKLTEQVNEDVEWNKFRENISARDANVVPIHKRSNGVIFRRVLRVGVAAALLLAIGLSWLYKNKNGQQRSVVKKTENKKESVATVWQHEVNTTGKERKIMLADGSLVVLFNNSELVFEKHFIERYIKLTGKAFFKVAKNASRPFSVESDAITTTALGTEFTVDAYKTKKQITVRLYNGRVVIQPLATTNNLLKNDVYLLPGQEFVYGPLITLVRSFGAGGNQEPVVKKEEEEVMPNDNPMLPVNKSGSWRMYNNQALSQVFDHLASSYGVTVVYDTKDVQQKYFVGQFRTTDSIEMILNLITKANKLKCTREDNTYIIHQ</sequence>
<comment type="caution">
    <text evidence="4">The sequence shown here is derived from an EMBL/GenBank/DDBJ whole genome shotgun (WGS) entry which is preliminary data.</text>
</comment>